<dbReference type="RefSeq" id="WP_028149970.1">
    <property type="nucleotide sequence ID" value="NZ_CP086136.1"/>
</dbReference>
<evidence type="ECO:0000313" key="4">
    <source>
        <dbReference type="EMBL" id="UGX93846.1"/>
    </source>
</evidence>
<organism evidence="2">
    <name type="scientific">Bradyrhizobium barranii subsp. barranii</name>
    <dbReference type="NCBI Taxonomy" id="2823807"/>
    <lineage>
        <taxon>Bacteria</taxon>
        <taxon>Pseudomonadati</taxon>
        <taxon>Pseudomonadota</taxon>
        <taxon>Alphaproteobacteria</taxon>
        <taxon>Hyphomicrobiales</taxon>
        <taxon>Nitrobacteraceae</taxon>
        <taxon>Bradyrhizobium</taxon>
        <taxon>Bradyrhizobium barranii</taxon>
    </lineage>
</organism>
<accession>A0A7Z0QB84</accession>
<protein>
    <submittedName>
        <fullName evidence="2">Uncharacterized protein</fullName>
    </submittedName>
</protein>
<reference evidence="1" key="3">
    <citation type="submission" date="2021-03" db="EMBL/GenBank/DDBJ databases">
        <title>Whole Genome Sequence of Bradyrhizobium sp. Strain 144S4.</title>
        <authorList>
            <person name="Bromfield E.S.P."/>
            <person name="Cloutier S."/>
        </authorList>
    </citation>
    <scope>NUCLEOTIDE SEQUENCE [LARGE SCALE GENOMIC DNA]</scope>
    <source>
        <strain evidence="1">144S4</strain>
    </source>
</reference>
<sequence length="629" mass="69775">MIGPSPPPLRVIRATLDPWTWRCCRRLEPWEQARLAVVSALLAGYDFDTGQLRDVTLSDLRGHGEDVSLPGRGYRARVLPRLGGVSHAVDLYAELAGRGKDEPFLARRRGGYDPGADLERIDRYGDTIGIAHLSLCLRAVFRSFARASDRGDGTRDALIGISPRGRLTVRERPDAEHLRRLMLAHPLAPGRPSLYVSSRPRSDLLEAILACDTPRALAPADAAALVRDKFPEIHALWRDGAFVAERAAGWLGITRMAFFHAAEEFEKRGRMGAVVSKFDARGGRLDAAARNLVDELYDPERFKSFQLFFDFLRGRPEGFGYSYSALNRYLLSVGARRARGMRLDPEAKTLALAEFDRLGGIDSYAAFHREIGELGFRYSEDSLKAFLRTENRFARPERAAADALLAQARAAAPIGDLAAFLRSAEPIGFKSPIGAMREFFANAGIAVESRFAAAPPPAHAWDGNAMSGEDRARVLAEHGRGDYDSFVELHGRLLGAGVELSYLTLLRVMQSEGIAPPPNRPLDRHWRPRVLAEFDARPWLTYTEFHAHLVGLKCPHKSGAVREYLLRQGRTLDDPRTRVWQTALLEAARSVAPPVDAKALHDALAPRRCPMRLQVMVDFLRSRGVDVAA</sequence>
<dbReference type="Proteomes" id="UP000664702">
    <property type="component" value="Chromosome"/>
</dbReference>
<dbReference type="AlphaFoldDB" id="A0A7Z0QB84"/>
<evidence type="ECO:0000313" key="6">
    <source>
        <dbReference type="Proteomes" id="UP000664702"/>
    </source>
</evidence>
<evidence type="ECO:0000313" key="3">
    <source>
        <dbReference type="EMBL" id="UEM13226.1"/>
    </source>
</evidence>
<dbReference type="EMBL" id="CP086136">
    <property type="protein sequence ID" value="UEM13226.1"/>
    <property type="molecule type" value="Genomic_DNA"/>
</dbReference>
<evidence type="ECO:0000313" key="1">
    <source>
        <dbReference type="EMBL" id="MBO1860295.1"/>
    </source>
</evidence>
<reference evidence="4 5" key="1">
    <citation type="journal article" date="2017" name="Syst. Appl. Microbiol.">
        <title>Soybeans inoculated with root zone soils of Canadian native legumes harbour diverse and novel Bradyrhizobium spp. that possess agricultural potential.</title>
        <authorList>
            <person name="Bromfield E.S.P."/>
            <person name="Cloutier S."/>
            <person name="Tambong J.T."/>
            <person name="Tran Thi T.V."/>
        </authorList>
    </citation>
    <scope>NUCLEOTIDE SEQUENCE [LARGE SCALE GENOMIC DNA]</scope>
    <source>
        <strain evidence="4 5">323S2</strain>
    </source>
</reference>
<reference evidence="5 6" key="4">
    <citation type="journal article" date="2022" name="Int. J. Syst. Evol. Microbiol.">
        <title>Strains of Bradyrhizobium barranii sp. nov. associated with legumes native to Canada are symbionts of soybeans and belong to different subspecies (subsp. barranii subsp. nov. and subsp. apii subsp. nov.) and symbiovars (sv. glycinearum and sv. septentrionale).</title>
        <authorList>
            <person name="Bromfield E.S.P."/>
            <person name="Cloutier S."/>
            <person name="Wasai-Hara S."/>
            <person name="Minamisawa K."/>
        </authorList>
    </citation>
    <scope>NUCLEOTIDE SEQUENCE [LARGE SCALE GENOMIC DNA]</scope>
    <source>
        <strain evidence="6">144S4</strain>
        <strain evidence="4 5">323S2</strain>
    </source>
</reference>
<reference evidence="2" key="2">
    <citation type="submission" date="2020-06" db="EMBL/GenBank/DDBJ databases">
        <title>Whole Genome Sequence of Bradyrhizobium sp. Strain 323S2.</title>
        <authorList>
            <person name="Bromfield E.S.P."/>
        </authorList>
    </citation>
    <scope>NUCLEOTIDE SEQUENCE [LARGE SCALE GENOMIC DNA]</scope>
    <source>
        <strain evidence="2">323S2</strain>
    </source>
</reference>
<proteinExistence type="predicted"/>
<dbReference type="EMBL" id="JACBFH010000001">
    <property type="protein sequence ID" value="NYY90102.1"/>
    <property type="molecule type" value="Genomic_DNA"/>
</dbReference>
<dbReference type="EMBL" id="JAGEMI010000001">
    <property type="protein sequence ID" value="MBO1860295.1"/>
    <property type="molecule type" value="Genomic_DNA"/>
</dbReference>
<evidence type="ECO:0000313" key="5">
    <source>
        <dbReference type="Proteomes" id="UP000564836"/>
    </source>
</evidence>
<dbReference type="EMBL" id="CP088280">
    <property type="protein sequence ID" value="UGX93846.1"/>
    <property type="molecule type" value="Genomic_DNA"/>
</dbReference>
<name>A0A7Z0QB84_9BRAD</name>
<gene>
    <name evidence="4" type="ORF">G6321_00051160</name>
    <name evidence="2" type="ORF">G6321_17245</name>
    <name evidence="3" type="ORF">J4G43_002405</name>
    <name evidence="1" type="ORF">J4G43_04655</name>
</gene>
<dbReference type="KEGG" id="bban:J4G43_002405"/>
<evidence type="ECO:0000313" key="2">
    <source>
        <dbReference type="EMBL" id="NYY90102.1"/>
    </source>
</evidence>
<dbReference type="Proteomes" id="UP000564836">
    <property type="component" value="Chromosome"/>
</dbReference>